<keyword evidence="2" id="KW-0805">Transcription regulation</keyword>
<dbReference type="InterPro" id="IPR036390">
    <property type="entry name" value="WH_DNA-bd_sf"/>
</dbReference>
<dbReference type="InterPro" id="IPR000847">
    <property type="entry name" value="LysR_HTH_N"/>
</dbReference>
<evidence type="ECO:0000256" key="3">
    <source>
        <dbReference type="ARBA" id="ARBA00023125"/>
    </source>
</evidence>
<sequence>MSVTYDLRLLTSFLAVADELHFGRAAERLQVAQPALSQQLRRLETQLGVQLFDRDARKVELTGAGEAFLPGAREAVAAAHRAALAAQRVTDTAPAVLRVAVDLDLPERVLQQIRLFSQIRSEIELKVVRQHQGDALDALHEDQLDLVVGWGRMPYGPPLRSLTLDSEEILAVLRDDHPEAARPTMTRDAFGRGQFVMFEREQSADVFDWLAVAAAGRQPEQLRIQQVRSLDDGASAMLRSAGRGCGQTIVAASRFDAAAHPRLRTIPFDPPLRHEIVAMWTAESESAAVLALADSWGRA</sequence>
<gene>
    <name evidence="6" type="ORF">C7Y72_05830</name>
</gene>
<comment type="similarity">
    <text evidence="1">Belongs to the LysR transcriptional regulatory family.</text>
</comment>
<dbReference type="PANTHER" id="PTHR30346">
    <property type="entry name" value="TRANSCRIPTIONAL DUAL REGULATOR HCAR-RELATED"/>
    <property type="match status" value="1"/>
</dbReference>
<dbReference type="GO" id="GO:0003700">
    <property type="term" value="F:DNA-binding transcription factor activity"/>
    <property type="evidence" value="ECO:0007669"/>
    <property type="project" value="InterPro"/>
</dbReference>
<evidence type="ECO:0000313" key="6">
    <source>
        <dbReference type="EMBL" id="PTL59202.1"/>
    </source>
</evidence>
<dbReference type="EMBL" id="PYYB01000001">
    <property type="protein sequence ID" value="PTL59202.1"/>
    <property type="molecule type" value="Genomic_DNA"/>
</dbReference>
<dbReference type="FunFam" id="1.10.10.10:FF:000001">
    <property type="entry name" value="LysR family transcriptional regulator"/>
    <property type="match status" value="1"/>
</dbReference>
<reference evidence="6 7" key="1">
    <citation type="submission" date="2018-03" db="EMBL/GenBank/DDBJ databases">
        <title>Aquarubrobacter algicola gen. nov., sp. nov., a novel actinobacterium isolated from shallow eutrophic lake during the end of cyanobacterial harmful algal blooms.</title>
        <authorList>
            <person name="Chun S.J."/>
        </authorList>
    </citation>
    <scope>NUCLEOTIDE SEQUENCE [LARGE SCALE GENOMIC DNA]</scope>
    <source>
        <strain evidence="6 7">Seoho-28</strain>
    </source>
</reference>
<dbReference type="PROSITE" id="PS50931">
    <property type="entry name" value="HTH_LYSR"/>
    <property type="match status" value="1"/>
</dbReference>
<dbReference type="Proteomes" id="UP000240739">
    <property type="component" value="Unassembled WGS sequence"/>
</dbReference>
<protein>
    <recommendedName>
        <fullName evidence="5">HTH lysR-type domain-containing protein</fullName>
    </recommendedName>
</protein>
<dbReference type="SUPFAM" id="SSF53850">
    <property type="entry name" value="Periplasmic binding protein-like II"/>
    <property type="match status" value="1"/>
</dbReference>
<dbReference type="OrthoDB" id="3176554at2"/>
<evidence type="ECO:0000259" key="5">
    <source>
        <dbReference type="PROSITE" id="PS50931"/>
    </source>
</evidence>
<evidence type="ECO:0000256" key="4">
    <source>
        <dbReference type="ARBA" id="ARBA00023163"/>
    </source>
</evidence>
<evidence type="ECO:0000256" key="1">
    <source>
        <dbReference type="ARBA" id="ARBA00009437"/>
    </source>
</evidence>
<comment type="caution">
    <text evidence="6">The sequence shown here is derived from an EMBL/GenBank/DDBJ whole genome shotgun (WGS) entry which is preliminary data.</text>
</comment>
<organism evidence="6 7">
    <name type="scientific">Paraconexibacter algicola</name>
    <dbReference type="NCBI Taxonomy" id="2133960"/>
    <lineage>
        <taxon>Bacteria</taxon>
        <taxon>Bacillati</taxon>
        <taxon>Actinomycetota</taxon>
        <taxon>Thermoleophilia</taxon>
        <taxon>Solirubrobacterales</taxon>
        <taxon>Paraconexibacteraceae</taxon>
        <taxon>Paraconexibacter</taxon>
    </lineage>
</organism>
<dbReference type="PANTHER" id="PTHR30346:SF28">
    <property type="entry name" value="HTH-TYPE TRANSCRIPTIONAL REGULATOR CYNR"/>
    <property type="match status" value="1"/>
</dbReference>
<dbReference type="AlphaFoldDB" id="A0A2T4UIY5"/>
<dbReference type="GO" id="GO:0032993">
    <property type="term" value="C:protein-DNA complex"/>
    <property type="evidence" value="ECO:0007669"/>
    <property type="project" value="TreeGrafter"/>
</dbReference>
<keyword evidence="3" id="KW-0238">DNA-binding</keyword>
<keyword evidence="4" id="KW-0804">Transcription</keyword>
<dbReference type="SUPFAM" id="SSF46785">
    <property type="entry name" value="Winged helix' DNA-binding domain"/>
    <property type="match status" value="1"/>
</dbReference>
<name>A0A2T4UIY5_9ACTN</name>
<evidence type="ECO:0000256" key="2">
    <source>
        <dbReference type="ARBA" id="ARBA00023015"/>
    </source>
</evidence>
<dbReference type="RefSeq" id="WP_107567638.1">
    <property type="nucleotide sequence ID" value="NZ_PYYB01000001.1"/>
</dbReference>
<dbReference type="Pfam" id="PF00126">
    <property type="entry name" value="HTH_1"/>
    <property type="match status" value="1"/>
</dbReference>
<keyword evidence="7" id="KW-1185">Reference proteome</keyword>
<proteinExistence type="inferred from homology"/>
<evidence type="ECO:0000313" key="7">
    <source>
        <dbReference type="Proteomes" id="UP000240739"/>
    </source>
</evidence>
<dbReference type="InterPro" id="IPR036388">
    <property type="entry name" value="WH-like_DNA-bd_sf"/>
</dbReference>
<dbReference type="Gene3D" id="1.10.10.10">
    <property type="entry name" value="Winged helix-like DNA-binding domain superfamily/Winged helix DNA-binding domain"/>
    <property type="match status" value="1"/>
</dbReference>
<accession>A0A2T4UIY5</accession>
<dbReference type="Gene3D" id="3.40.190.290">
    <property type="match status" value="1"/>
</dbReference>
<dbReference type="PRINTS" id="PR00039">
    <property type="entry name" value="HTHLYSR"/>
</dbReference>
<feature type="domain" description="HTH lysR-type" evidence="5">
    <location>
        <begin position="5"/>
        <end position="62"/>
    </location>
</feature>
<dbReference type="GO" id="GO:0003677">
    <property type="term" value="F:DNA binding"/>
    <property type="evidence" value="ECO:0007669"/>
    <property type="project" value="UniProtKB-KW"/>
</dbReference>
<dbReference type="Pfam" id="PF03466">
    <property type="entry name" value="LysR_substrate"/>
    <property type="match status" value="1"/>
</dbReference>
<dbReference type="CDD" id="cd05466">
    <property type="entry name" value="PBP2_LTTR_substrate"/>
    <property type="match status" value="1"/>
</dbReference>
<dbReference type="InterPro" id="IPR005119">
    <property type="entry name" value="LysR_subst-bd"/>
</dbReference>